<keyword evidence="1" id="KW-0732">Signal</keyword>
<comment type="caution">
    <text evidence="2">The sequence shown here is derived from an EMBL/GenBank/DDBJ whole genome shotgun (WGS) entry which is preliminary data.</text>
</comment>
<protein>
    <submittedName>
        <fullName evidence="2">DUF1287 domain-containing protein</fullName>
    </submittedName>
</protein>
<evidence type="ECO:0000256" key="1">
    <source>
        <dbReference type="SAM" id="SignalP"/>
    </source>
</evidence>
<dbReference type="InterPro" id="IPR009706">
    <property type="entry name" value="DUF1287"/>
</dbReference>
<name>A0A510XZ55_9GAMM</name>
<dbReference type="Proteomes" id="UP000321419">
    <property type="component" value="Unassembled WGS sequence"/>
</dbReference>
<dbReference type="Pfam" id="PF06940">
    <property type="entry name" value="DUF1287"/>
    <property type="match status" value="1"/>
</dbReference>
<dbReference type="RefSeq" id="WP_089347575.1">
    <property type="nucleotide sequence ID" value="NZ_BJUM01000036.1"/>
</dbReference>
<feature type="signal peptide" evidence="1">
    <location>
        <begin position="1"/>
        <end position="20"/>
    </location>
</feature>
<feature type="chain" id="PRO_5021703349" evidence="1">
    <location>
        <begin position="21"/>
        <end position="200"/>
    </location>
</feature>
<proteinExistence type="predicted"/>
<keyword evidence="3" id="KW-1185">Reference proteome</keyword>
<dbReference type="EMBL" id="BJUM01000036">
    <property type="protein sequence ID" value="GEK56320.1"/>
    <property type="molecule type" value="Genomic_DNA"/>
</dbReference>
<sequence length="200" mass="22426">MIRSHLFLFTLISFSGAANTFNEDITAALIERTTHNITYNGAYYSIGYPGGDVPSNIGVCTDVIIRAYRTLGVDLQKRVHEDMQAHFTQYPSMRIWGLSKPDKNIDHRRVPNLQVYFKKHGVVLAKSTNPNDYKIGDIVTWMLPGNLPHIGMVVSASTEEGDNPLIVHNIGRGPEKSDMLFAYPITGHYRYASEHFTAAN</sequence>
<reference evidence="2 3" key="1">
    <citation type="submission" date="2019-07" db="EMBL/GenBank/DDBJ databases">
        <title>Whole genome shotgun sequence of Pseudoalteromonas espejiana NBRC 102222.</title>
        <authorList>
            <person name="Hosoyama A."/>
            <person name="Uohara A."/>
            <person name="Ohji S."/>
            <person name="Ichikawa N."/>
        </authorList>
    </citation>
    <scope>NUCLEOTIDE SEQUENCE [LARGE SCALE GENOMIC DNA]</scope>
    <source>
        <strain evidence="2 3">NBRC 102222</strain>
    </source>
</reference>
<evidence type="ECO:0000313" key="2">
    <source>
        <dbReference type="EMBL" id="GEK56320.1"/>
    </source>
</evidence>
<evidence type="ECO:0000313" key="3">
    <source>
        <dbReference type="Proteomes" id="UP000321419"/>
    </source>
</evidence>
<gene>
    <name evidence="2" type="primary">yijF</name>
    <name evidence="2" type="ORF">PES01_31650</name>
</gene>
<dbReference type="AlphaFoldDB" id="A0A510XZ55"/>
<organism evidence="2 3">
    <name type="scientific">Pseudoalteromonas espejiana</name>
    <dbReference type="NCBI Taxonomy" id="28107"/>
    <lineage>
        <taxon>Bacteria</taxon>
        <taxon>Pseudomonadati</taxon>
        <taxon>Pseudomonadota</taxon>
        <taxon>Gammaproteobacteria</taxon>
        <taxon>Alteromonadales</taxon>
        <taxon>Pseudoalteromonadaceae</taxon>
        <taxon>Pseudoalteromonas</taxon>
    </lineage>
</organism>
<dbReference type="PIRSF" id="PIRSF011444">
    <property type="entry name" value="DUF1287"/>
    <property type="match status" value="1"/>
</dbReference>
<accession>A0A510XZ55</accession>
<dbReference type="OrthoDB" id="114026at2"/>